<dbReference type="EC" id="2.1.1.63" evidence="3"/>
<dbReference type="InterPro" id="IPR035451">
    <property type="entry name" value="Ada-like_dom_sf"/>
</dbReference>
<reference evidence="15 16" key="1">
    <citation type="submission" date="2017-12" db="EMBL/GenBank/DDBJ databases">
        <title>Characterization of six clinical isolates of Enterochimera gen. nov., a novel genus of the Yersiniaciae family and the three species Enterochimera arupensis sp. nov., Enterochimera coloradensis sp. nov, and Enterochimera californica sp. nov.</title>
        <authorList>
            <person name="Rossi A."/>
            <person name="Fisher M."/>
        </authorList>
    </citation>
    <scope>NUCLEOTIDE SEQUENCE [LARGE SCALE GENOMIC DNA]</scope>
    <source>
        <strain evidence="16">2015-Iso6</strain>
    </source>
</reference>
<dbReference type="Proteomes" id="UP000234240">
    <property type="component" value="Unassembled WGS sequence"/>
</dbReference>
<feature type="binding site" evidence="13">
    <location>
        <position position="69"/>
    </location>
    <ligand>
        <name>Zn(2+)</name>
        <dbReference type="ChEBI" id="CHEBI:29105"/>
    </ligand>
</feature>
<evidence type="ECO:0000256" key="5">
    <source>
        <dbReference type="ARBA" id="ARBA00022679"/>
    </source>
</evidence>
<dbReference type="InterPro" id="IPR009057">
    <property type="entry name" value="Homeodomain-like_sf"/>
</dbReference>
<gene>
    <name evidence="15" type="ORF">CYR55_05245</name>
</gene>
<dbReference type="SUPFAM" id="SSF53155">
    <property type="entry name" value="Methylated DNA-protein cysteine methyltransferase domain"/>
    <property type="match status" value="1"/>
</dbReference>
<keyword evidence="7" id="KW-0805">Transcription regulation</keyword>
<keyword evidence="6" id="KW-0227">DNA damage</keyword>
<dbReference type="GO" id="GO:0006281">
    <property type="term" value="P:DNA repair"/>
    <property type="evidence" value="ECO:0007669"/>
    <property type="project" value="UniProtKB-KW"/>
</dbReference>
<dbReference type="Pfam" id="PF02805">
    <property type="entry name" value="Ada_Zn_binding"/>
    <property type="match status" value="1"/>
</dbReference>
<dbReference type="NCBIfam" id="NF011964">
    <property type="entry name" value="PRK15435.1"/>
    <property type="match status" value="1"/>
</dbReference>
<comment type="similarity">
    <text evidence="2">Belongs to the MGMT family.</text>
</comment>
<feature type="binding site" evidence="13">
    <location>
        <position position="38"/>
    </location>
    <ligand>
        <name>Zn(2+)</name>
        <dbReference type="ChEBI" id="CHEBI:29105"/>
    </ligand>
</feature>
<evidence type="ECO:0000256" key="9">
    <source>
        <dbReference type="ARBA" id="ARBA00023163"/>
    </source>
</evidence>
<evidence type="ECO:0000256" key="7">
    <source>
        <dbReference type="ARBA" id="ARBA00023015"/>
    </source>
</evidence>
<dbReference type="EMBL" id="PJZF01000003">
    <property type="protein sequence ID" value="PLR40686.1"/>
    <property type="molecule type" value="Genomic_DNA"/>
</dbReference>
<dbReference type="InterPro" id="IPR014048">
    <property type="entry name" value="MethylDNA_cys_MeTrfase_DNA-bd"/>
</dbReference>
<evidence type="ECO:0000256" key="8">
    <source>
        <dbReference type="ARBA" id="ARBA00023159"/>
    </source>
</evidence>
<dbReference type="InterPro" id="IPR036388">
    <property type="entry name" value="WH-like_DNA-bd_sf"/>
</dbReference>
<organism evidence="15 16">
    <name type="scientific">Chimaeribacter californicus</name>
    <dbReference type="NCBI Taxonomy" id="2060067"/>
    <lineage>
        <taxon>Bacteria</taxon>
        <taxon>Pseudomonadati</taxon>
        <taxon>Pseudomonadota</taxon>
        <taxon>Gammaproteobacteria</taxon>
        <taxon>Enterobacterales</taxon>
        <taxon>Yersiniaceae</taxon>
        <taxon>Chimaeribacter</taxon>
    </lineage>
</organism>
<feature type="binding site" evidence="13">
    <location>
        <position position="42"/>
    </location>
    <ligand>
        <name>Zn(2+)</name>
        <dbReference type="ChEBI" id="CHEBI:29105"/>
    </ligand>
</feature>
<dbReference type="PROSITE" id="PS01124">
    <property type="entry name" value="HTH_ARAC_FAMILY_2"/>
    <property type="match status" value="1"/>
</dbReference>
<evidence type="ECO:0000256" key="1">
    <source>
        <dbReference type="ARBA" id="ARBA00001286"/>
    </source>
</evidence>
<comment type="catalytic activity">
    <reaction evidence="1">
        <text>a 4-O-methyl-thymidine in DNA + L-cysteinyl-[protein] = a thymidine in DNA + S-methyl-L-cysteinyl-[protein]</text>
        <dbReference type="Rhea" id="RHEA:53428"/>
        <dbReference type="Rhea" id="RHEA-COMP:10131"/>
        <dbReference type="Rhea" id="RHEA-COMP:10132"/>
        <dbReference type="Rhea" id="RHEA-COMP:13555"/>
        <dbReference type="Rhea" id="RHEA-COMP:13556"/>
        <dbReference type="ChEBI" id="CHEBI:29950"/>
        <dbReference type="ChEBI" id="CHEBI:82612"/>
        <dbReference type="ChEBI" id="CHEBI:137386"/>
        <dbReference type="ChEBI" id="CHEBI:137387"/>
        <dbReference type="EC" id="2.1.1.63"/>
    </reaction>
</comment>
<sequence>MTMPYATVNDPRWTQVLARDKQADGRFVYAVRTTGIYCRPSCPSRRARPENVLFFATVEDAAAAGYRACQRCRPDGDSDQQLWAARITAACRRLEHAETEPTLHQLAAQAGVSPWHFHRRFRALTGFTPRAYAAARRGQRVRDALPQAGSVTDALYGAGYGSSGRFYAASEAQLGMSPGQFRRGGQGERLWFAVGECTLGSVLVAQSARGVCAILLGDNPQALVQQMEACFPQAEFCGADHGFEQGVAQVIGLIDHPQAGLALPLDIRGTLFQQRVWQALRAIPPGSTLSYREIAERIGAPSAVRAVAGACAANRLAVAIPCHRVVKHDGTLSGYRWGVERKRALLLKERAADDEERATDADDHAGSV</sequence>
<dbReference type="OrthoDB" id="9802228at2"/>
<evidence type="ECO:0000256" key="2">
    <source>
        <dbReference type="ARBA" id="ARBA00008711"/>
    </source>
</evidence>
<dbReference type="GO" id="GO:0003700">
    <property type="term" value="F:DNA-binding transcription factor activity"/>
    <property type="evidence" value="ECO:0007669"/>
    <property type="project" value="InterPro"/>
</dbReference>
<evidence type="ECO:0000256" key="10">
    <source>
        <dbReference type="ARBA" id="ARBA00023204"/>
    </source>
</evidence>
<evidence type="ECO:0000313" key="15">
    <source>
        <dbReference type="EMBL" id="PLR40686.1"/>
    </source>
</evidence>
<dbReference type="GO" id="GO:0008270">
    <property type="term" value="F:zinc ion binding"/>
    <property type="evidence" value="ECO:0007669"/>
    <property type="project" value="InterPro"/>
</dbReference>
<evidence type="ECO:0000256" key="4">
    <source>
        <dbReference type="ARBA" id="ARBA00022603"/>
    </source>
</evidence>
<dbReference type="GO" id="GO:0032259">
    <property type="term" value="P:methylation"/>
    <property type="evidence" value="ECO:0007669"/>
    <property type="project" value="UniProtKB-KW"/>
</dbReference>
<evidence type="ECO:0000256" key="12">
    <source>
        <dbReference type="PIRSR" id="PIRSR000409-1"/>
    </source>
</evidence>
<dbReference type="Gene3D" id="1.10.10.60">
    <property type="entry name" value="Homeodomain-like"/>
    <property type="match status" value="1"/>
</dbReference>
<dbReference type="Gene3D" id="1.10.10.10">
    <property type="entry name" value="Winged helix-like DNA-binding domain superfamily/Winged helix DNA-binding domain"/>
    <property type="match status" value="1"/>
</dbReference>
<dbReference type="PANTHER" id="PTHR10815:SF14">
    <property type="entry name" value="BIFUNCTIONAL TRANSCRIPTIONAL ACTIVATOR_DNA REPAIR ENZYME ADA"/>
    <property type="match status" value="1"/>
</dbReference>
<feature type="active site" description="Nucleophile; methyl group acceptor from methylphosphotriester" evidence="12">
    <location>
        <position position="38"/>
    </location>
</feature>
<comment type="catalytic activity">
    <reaction evidence="11">
        <text>a 6-O-methyl-2'-deoxyguanosine in DNA + L-cysteinyl-[protein] = S-methyl-L-cysteinyl-[protein] + a 2'-deoxyguanosine in DNA</text>
        <dbReference type="Rhea" id="RHEA:24000"/>
        <dbReference type="Rhea" id="RHEA-COMP:10131"/>
        <dbReference type="Rhea" id="RHEA-COMP:10132"/>
        <dbReference type="Rhea" id="RHEA-COMP:11367"/>
        <dbReference type="Rhea" id="RHEA-COMP:11368"/>
        <dbReference type="ChEBI" id="CHEBI:29950"/>
        <dbReference type="ChEBI" id="CHEBI:82612"/>
        <dbReference type="ChEBI" id="CHEBI:85445"/>
        <dbReference type="ChEBI" id="CHEBI:85448"/>
        <dbReference type="EC" id="2.1.1.63"/>
    </reaction>
</comment>
<evidence type="ECO:0000256" key="3">
    <source>
        <dbReference type="ARBA" id="ARBA00011918"/>
    </source>
</evidence>
<dbReference type="FunFam" id="1.10.10.10:FF:000214">
    <property type="entry name" value="Methylated-DNA--protein-cysteine methyltransferase"/>
    <property type="match status" value="1"/>
</dbReference>
<dbReference type="CDD" id="cd06445">
    <property type="entry name" value="ATase"/>
    <property type="match status" value="1"/>
</dbReference>
<dbReference type="Pfam" id="PF12833">
    <property type="entry name" value="HTH_18"/>
    <property type="match status" value="1"/>
</dbReference>
<dbReference type="InterPro" id="IPR004026">
    <property type="entry name" value="Ada_DNA_repair_Zn-bd"/>
</dbReference>
<dbReference type="InterPro" id="IPR036217">
    <property type="entry name" value="MethylDNA_cys_MeTrfase_DNAb"/>
</dbReference>
<name>A0A2N5EDV0_9GAMM</name>
<evidence type="ECO:0000256" key="13">
    <source>
        <dbReference type="PIRSR" id="PIRSR000409-3"/>
    </source>
</evidence>
<dbReference type="PROSITE" id="PS00374">
    <property type="entry name" value="MGMT"/>
    <property type="match status" value="1"/>
</dbReference>
<dbReference type="SUPFAM" id="SSF57884">
    <property type="entry name" value="Ada DNA repair protein, N-terminal domain (N-Ada 10)"/>
    <property type="match status" value="1"/>
</dbReference>
<dbReference type="RefSeq" id="WP_101815099.1">
    <property type="nucleotide sequence ID" value="NZ_PJZF01000003.1"/>
</dbReference>
<keyword evidence="8" id="KW-0010">Activator</keyword>
<accession>A0A2N5EDV0</accession>
<dbReference type="InterPro" id="IPR001497">
    <property type="entry name" value="MethylDNA_cys_MeTrfase_AS"/>
</dbReference>
<keyword evidence="16" id="KW-1185">Reference proteome</keyword>
<feature type="domain" description="HTH araC/xylS-type" evidence="14">
    <location>
        <begin position="95"/>
        <end position="184"/>
    </location>
</feature>
<proteinExistence type="inferred from homology"/>
<dbReference type="PANTHER" id="PTHR10815">
    <property type="entry name" value="METHYLATED-DNA--PROTEIN-CYSTEINE METHYLTRANSFERASE"/>
    <property type="match status" value="1"/>
</dbReference>
<dbReference type="GO" id="GO:0043565">
    <property type="term" value="F:sequence-specific DNA binding"/>
    <property type="evidence" value="ECO:0007669"/>
    <property type="project" value="InterPro"/>
</dbReference>
<dbReference type="InterPro" id="IPR036631">
    <property type="entry name" value="MGMT_N_sf"/>
</dbReference>
<evidence type="ECO:0000256" key="11">
    <source>
        <dbReference type="ARBA" id="ARBA00049348"/>
    </source>
</evidence>
<comment type="caution">
    <text evidence="15">The sequence shown here is derived from an EMBL/GenBank/DDBJ whole genome shotgun (WGS) entry which is preliminary data.</text>
</comment>
<keyword evidence="9" id="KW-0804">Transcription</keyword>
<dbReference type="SUPFAM" id="SSF46689">
    <property type="entry name" value="Homeodomain-like"/>
    <property type="match status" value="1"/>
</dbReference>
<evidence type="ECO:0000259" key="14">
    <source>
        <dbReference type="PROSITE" id="PS01124"/>
    </source>
</evidence>
<dbReference type="NCBIfam" id="TIGR00589">
    <property type="entry name" value="ogt"/>
    <property type="match status" value="1"/>
</dbReference>
<keyword evidence="4 15" id="KW-0489">Methyltransferase</keyword>
<dbReference type="Pfam" id="PF01035">
    <property type="entry name" value="DNA_binding_1"/>
    <property type="match status" value="1"/>
</dbReference>
<comment type="cofactor">
    <cofactor evidence="13">
        <name>Zn(2+)</name>
        <dbReference type="ChEBI" id="CHEBI:29105"/>
    </cofactor>
    <text evidence="13">Binds 1 zinc ion per subunit.</text>
</comment>
<protein>
    <recommendedName>
        <fullName evidence="3">methylated-DNA--[protein]-cysteine S-methyltransferase</fullName>
        <ecNumber evidence="3">2.1.1.63</ecNumber>
    </recommendedName>
</protein>
<dbReference type="Gene3D" id="3.30.160.70">
    <property type="entry name" value="Methylated DNA-protein cysteine methyltransferase domain"/>
    <property type="match status" value="1"/>
</dbReference>
<evidence type="ECO:0000313" key="16">
    <source>
        <dbReference type="Proteomes" id="UP000234240"/>
    </source>
</evidence>
<keyword evidence="15" id="KW-0238">DNA-binding</keyword>
<dbReference type="GO" id="GO:0003908">
    <property type="term" value="F:methylated-DNA-[protein]-cysteine S-methyltransferase activity"/>
    <property type="evidence" value="ECO:0007669"/>
    <property type="project" value="UniProtKB-EC"/>
</dbReference>
<dbReference type="AlphaFoldDB" id="A0A2N5EDV0"/>
<feature type="active site" description="Nucleophile; methyl group acceptor from either O6-methylguanine or O4-methylthymine" evidence="12">
    <location>
        <position position="322"/>
    </location>
</feature>
<keyword evidence="13" id="KW-0479">Metal-binding</keyword>
<keyword evidence="13" id="KW-0862">Zinc</keyword>
<dbReference type="Gene3D" id="3.40.10.10">
    <property type="entry name" value="DNA Methylphosphotriester Repair Domain"/>
    <property type="match status" value="1"/>
</dbReference>
<dbReference type="SMART" id="SM00342">
    <property type="entry name" value="HTH_ARAC"/>
    <property type="match status" value="1"/>
</dbReference>
<evidence type="ECO:0000256" key="6">
    <source>
        <dbReference type="ARBA" id="ARBA00022763"/>
    </source>
</evidence>
<dbReference type="InterPro" id="IPR018060">
    <property type="entry name" value="HTH_AraC"/>
</dbReference>
<dbReference type="InterPro" id="IPR016221">
    <property type="entry name" value="Bifunct_regulatory_prot_Ada"/>
</dbReference>
<dbReference type="PIRSF" id="PIRSF000409">
    <property type="entry name" value="Ada"/>
    <property type="match status" value="1"/>
</dbReference>
<feature type="binding site" evidence="13">
    <location>
        <position position="72"/>
    </location>
    <ligand>
        <name>Zn(2+)</name>
        <dbReference type="ChEBI" id="CHEBI:29105"/>
    </ligand>
</feature>
<keyword evidence="10" id="KW-0234">DNA repair</keyword>
<dbReference type="SUPFAM" id="SSF46767">
    <property type="entry name" value="Methylated DNA-protein cysteine methyltransferase, C-terminal domain"/>
    <property type="match status" value="1"/>
</dbReference>
<keyword evidence="5 15" id="KW-0808">Transferase</keyword>